<dbReference type="OrthoDB" id="9798833at2"/>
<keyword evidence="8" id="KW-0067">ATP-binding</keyword>
<dbReference type="PROSITE" id="PS50113">
    <property type="entry name" value="PAC"/>
    <property type="match status" value="2"/>
</dbReference>
<evidence type="ECO:0000256" key="4">
    <source>
        <dbReference type="ARBA" id="ARBA00022679"/>
    </source>
</evidence>
<feature type="domain" description="PAC" evidence="14">
    <location>
        <begin position="620"/>
        <end position="672"/>
    </location>
</feature>
<evidence type="ECO:0000256" key="10">
    <source>
        <dbReference type="ARBA" id="ARBA00023012"/>
    </source>
</evidence>
<dbReference type="Gene3D" id="1.10.3210.10">
    <property type="entry name" value="Hypothetical protein af1432"/>
    <property type="match status" value="1"/>
</dbReference>
<feature type="domain" description="PAS" evidence="13">
    <location>
        <begin position="548"/>
        <end position="618"/>
    </location>
</feature>
<feature type="transmembrane region" description="Helical" evidence="12">
    <location>
        <begin position="12"/>
        <end position="30"/>
    </location>
</feature>
<dbReference type="AlphaFoldDB" id="A0A2L2XHA5"/>
<keyword evidence="6" id="KW-0547">Nucleotide-binding</keyword>
<comment type="subcellular location">
    <subcellularLocation>
        <location evidence="1">Cell membrane</location>
        <topology evidence="1">Multi-pass membrane protein</topology>
    </subcellularLocation>
</comment>
<keyword evidence="9 12" id="KW-1133">Transmembrane helix</keyword>
<dbReference type="SMART" id="SM00267">
    <property type="entry name" value="GGDEF"/>
    <property type="match status" value="1"/>
</dbReference>
<dbReference type="InterPro" id="IPR000014">
    <property type="entry name" value="PAS"/>
</dbReference>
<feature type="transmembrane region" description="Helical" evidence="12">
    <location>
        <begin position="515"/>
        <end position="535"/>
    </location>
</feature>
<feature type="transmembrane region" description="Helical" evidence="12">
    <location>
        <begin position="127"/>
        <end position="146"/>
    </location>
</feature>
<evidence type="ECO:0000259" key="13">
    <source>
        <dbReference type="PROSITE" id="PS50112"/>
    </source>
</evidence>
<dbReference type="SMART" id="SM00091">
    <property type="entry name" value="PAS"/>
    <property type="match status" value="2"/>
</dbReference>
<feature type="transmembrane region" description="Helical" evidence="12">
    <location>
        <begin position="191"/>
        <end position="215"/>
    </location>
</feature>
<dbReference type="Pfam" id="PF13487">
    <property type="entry name" value="HD_5"/>
    <property type="match status" value="1"/>
</dbReference>
<dbReference type="NCBIfam" id="TIGR00229">
    <property type="entry name" value="sensory_box"/>
    <property type="match status" value="2"/>
</dbReference>
<dbReference type="SMART" id="SM00471">
    <property type="entry name" value="HDc"/>
    <property type="match status" value="1"/>
</dbReference>
<dbReference type="InterPro" id="IPR001610">
    <property type="entry name" value="PAC"/>
</dbReference>
<feature type="domain" description="PAS" evidence="13">
    <location>
        <begin position="673"/>
        <end position="745"/>
    </location>
</feature>
<keyword evidence="3" id="KW-0597">Phosphoprotein</keyword>
<protein>
    <submittedName>
        <fullName evidence="17">Adenylate/guanylate cyclase</fullName>
    </submittedName>
</protein>
<keyword evidence="7" id="KW-0418">Kinase</keyword>
<dbReference type="EMBL" id="BFAV01000104">
    <property type="protein sequence ID" value="GBF33606.1"/>
    <property type="molecule type" value="Genomic_DNA"/>
</dbReference>
<dbReference type="PANTHER" id="PTHR43155">
    <property type="entry name" value="CYCLIC DI-GMP PHOSPHODIESTERASE PA4108-RELATED"/>
    <property type="match status" value="1"/>
</dbReference>
<proteinExistence type="predicted"/>
<dbReference type="CDD" id="cd12914">
    <property type="entry name" value="PDC1_DGC_like"/>
    <property type="match status" value="1"/>
</dbReference>
<dbReference type="PROSITE" id="PS50887">
    <property type="entry name" value="GGDEF"/>
    <property type="match status" value="1"/>
</dbReference>
<feature type="transmembrane region" description="Helical" evidence="12">
    <location>
        <begin position="236"/>
        <end position="258"/>
    </location>
</feature>
<dbReference type="GO" id="GO:0000160">
    <property type="term" value="P:phosphorelay signal transduction system"/>
    <property type="evidence" value="ECO:0007669"/>
    <property type="project" value="UniProtKB-KW"/>
</dbReference>
<feature type="domain" description="PAC" evidence="14">
    <location>
        <begin position="760"/>
        <end position="813"/>
    </location>
</feature>
<sequence>MSNVTFSQTDYILLLHSLSFIILAAACCAVKEPDGKPSQWFYLALFGVFHGVHQWPAMIKHLLGETLSFSVTSSSLLLISFLFLMEFGRRGTAAMPGGGPGKWVYIPAAALALLGTTGAVPPLTAPAVFILGAVGGVWAARALFLRAKALEKANRRRLATAAVAMVLIAATSLVVTPGYNFASGNIFSGQAFSYPAAILLQMILALAAAIALWGYSLTRPASLTGTRYDRMRKNNFAMMVVSLVLALSAGWLFTQYLGNQALKDLIQSNQDQVNLLSNQLLLEFDETERAANIMAGSPWIAPALITRGKEDIDRANSILDRYKKAIGTSECYLLDMNGKTIASSNRNSPTSFVGKYYNFRPYYRQAAAGTPGRYFALGVTTGARGFYASSPVRNDKKQIIGVVVIKKTIGSIEECFQKYSQCFFISPQGLVFLSSDKDLMLKSLWPLTLKEQQDLKLSRQFGDGPFSPLLNREPHNNEMIYFNDQKFLVSRFAIYREGWSIVLLSPTHLINAYRLFSIAIILVFCTLIIVFFLALRYARESEARIAASERHYHSLVEGSPNCVTLFDREGRFLSINRAGLTAMGWTGKEARGKMFSEIWPITSRPLAVEAIRRVLEGTSYTFEAPYIRNDNRKIVWSVALTPVYGEDGEICNIVGISTDITERKLAGEKLLAAHQQLLDIIEFLPDATFVIDREKKVIAWNRALEELTGVSKADIVGKGDYAYSVPFWGHKRPILIDLINPGDKDREKLYDFVERNGSTLYSEVFVPYVYKGKGAYLSVTASPLFDRYGNTVGAIESIRDITQRKQMEKQLKYLVLHDPLTGLYNRAHFEQEMNRLESGRYQKAGIIICDVDGLKLINDTLGHDAGDDLLISAAGVIRDSFRKEDMVARIGGDEFAVLLPDAGGKSVEDFCNRIREAISIHNQTKPELPLSISIGFAFAENTFSMAELFKEADNNMYKEKLHHGKSARSTIIQTLLKAQEEKNKASREHAGRLQELAGDLGRATGLPEQSIEDLCLLAQLHDIGNVGIADNILLKPGPLTADETKEMQRHCEIGHRIALSAPELSPVADWILKHHEWWNGQGYPYGLKETEIPLQCRILAIADAYDAMTSPRPYRRAVTHNEAVDEIISRSGTQFDPELVKVFARLMETQNEKYA</sequence>
<dbReference type="PANTHER" id="PTHR43155:SF2">
    <property type="entry name" value="CYCLIC DI-GMP PHOSPHODIESTERASE PA4108"/>
    <property type="match status" value="1"/>
</dbReference>
<dbReference type="SUPFAM" id="SSF55073">
    <property type="entry name" value="Nucleotide cyclase"/>
    <property type="match status" value="1"/>
</dbReference>
<reference evidence="18" key="1">
    <citation type="submission" date="2018-02" db="EMBL/GenBank/DDBJ databases">
        <title>Genome sequence of Desulfocucumis palustris strain NAW-5.</title>
        <authorList>
            <person name="Watanabe M."/>
            <person name="Kojima H."/>
            <person name="Fukui M."/>
        </authorList>
    </citation>
    <scope>NUCLEOTIDE SEQUENCE [LARGE SCALE GENOMIC DNA]</scope>
    <source>
        <strain evidence="18">NAW-5</strain>
    </source>
</reference>
<dbReference type="Pfam" id="PF00990">
    <property type="entry name" value="GGDEF"/>
    <property type="match status" value="1"/>
</dbReference>
<dbReference type="NCBIfam" id="TIGR00254">
    <property type="entry name" value="GGDEF"/>
    <property type="match status" value="1"/>
</dbReference>
<dbReference type="InterPro" id="IPR000160">
    <property type="entry name" value="GGDEF_dom"/>
</dbReference>
<dbReference type="InterPro" id="IPR003607">
    <property type="entry name" value="HD/PDEase_dom"/>
</dbReference>
<keyword evidence="2" id="KW-1003">Cell membrane</keyword>
<evidence type="ECO:0000313" key="17">
    <source>
        <dbReference type="EMBL" id="GBF33606.1"/>
    </source>
</evidence>
<dbReference type="SUPFAM" id="SSF55785">
    <property type="entry name" value="PYP-like sensor domain (PAS domain)"/>
    <property type="match status" value="2"/>
</dbReference>
<evidence type="ECO:0000256" key="5">
    <source>
        <dbReference type="ARBA" id="ARBA00022692"/>
    </source>
</evidence>
<dbReference type="SMART" id="SM00086">
    <property type="entry name" value="PAC"/>
    <property type="match status" value="2"/>
</dbReference>
<keyword evidence="10" id="KW-0902">Two-component regulatory system</keyword>
<dbReference type="InterPro" id="IPR037522">
    <property type="entry name" value="HD_GYP_dom"/>
</dbReference>
<dbReference type="InterPro" id="IPR035965">
    <property type="entry name" value="PAS-like_dom_sf"/>
</dbReference>
<evidence type="ECO:0000256" key="8">
    <source>
        <dbReference type="ARBA" id="ARBA00022840"/>
    </source>
</evidence>
<dbReference type="Gene3D" id="3.30.70.270">
    <property type="match status" value="1"/>
</dbReference>
<evidence type="ECO:0000259" key="15">
    <source>
        <dbReference type="PROSITE" id="PS50887"/>
    </source>
</evidence>
<dbReference type="Pfam" id="PF02743">
    <property type="entry name" value="dCache_1"/>
    <property type="match status" value="1"/>
</dbReference>
<dbReference type="Gene3D" id="3.30.450.20">
    <property type="entry name" value="PAS domain"/>
    <property type="match status" value="4"/>
</dbReference>
<feature type="domain" description="GGDEF" evidence="15">
    <location>
        <begin position="842"/>
        <end position="973"/>
    </location>
</feature>
<keyword evidence="5 12" id="KW-0812">Transmembrane</keyword>
<dbReference type="CDD" id="cd00077">
    <property type="entry name" value="HDc"/>
    <property type="match status" value="1"/>
</dbReference>
<feature type="transmembrane region" description="Helical" evidence="12">
    <location>
        <begin position="39"/>
        <end position="55"/>
    </location>
</feature>
<evidence type="ECO:0000259" key="16">
    <source>
        <dbReference type="PROSITE" id="PS51832"/>
    </source>
</evidence>
<keyword evidence="4" id="KW-0808">Transferase</keyword>
<comment type="caution">
    <text evidence="17">The sequence shown here is derived from an EMBL/GenBank/DDBJ whole genome shotgun (WGS) entry which is preliminary data.</text>
</comment>
<evidence type="ECO:0000256" key="6">
    <source>
        <dbReference type="ARBA" id="ARBA00022741"/>
    </source>
</evidence>
<evidence type="ECO:0000256" key="3">
    <source>
        <dbReference type="ARBA" id="ARBA00022553"/>
    </source>
</evidence>
<dbReference type="InterPro" id="IPR043128">
    <property type="entry name" value="Rev_trsase/Diguanyl_cyclase"/>
</dbReference>
<dbReference type="RefSeq" id="WP_104371972.1">
    <property type="nucleotide sequence ID" value="NZ_BFAV01000104.1"/>
</dbReference>
<dbReference type="InterPro" id="IPR029787">
    <property type="entry name" value="Nucleotide_cyclase"/>
</dbReference>
<organism evidence="17 18">
    <name type="scientific">Desulfocucumis palustris</name>
    <dbReference type="NCBI Taxonomy" id="1898651"/>
    <lineage>
        <taxon>Bacteria</taxon>
        <taxon>Bacillati</taxon>
        <taxon>Bacillota</taxon>
        <taxon>Clostridia</taxon>
        <taxon>Eubacteriales</taxon>
        <taxon>Desulfocucumaceae</taxon>
        <taxon>Desulfocucumis</taxon>
    </lineage>
</organism>
<evidence type="ECO:0000256" key="7">
    <source>
        <dbReference type="ARBA" id="ARBA00022777"/>
    </source>
</evidence>
<feature type="domain" description="HD-GYP" evidence="16">
    <location>
        <begin position="964"/>
        <end position="1155"/>
    </location>
</feature>
<dbReference type="Proteomes" id="UP000239549">
    <property type="component" value="Unassembled WGS sequence"/>
</dbReference>
<dbReference type="Pfam" id="PF08448">
    <property type="entry name" value="PAS_4"/>
    <property type="match status" value="2"/>
</dbReference>
<name>A0A2L2XHA5_9FIRM</name>
<evidence type="ECO:0000256" key="1">
    <source>
        <dbReference type="ARBA" id="ARBA00004651"/>
    </source>
</evidence>
<evidence type="ECO:0000256" key="12">
    <source>
        <dbReference type="SAM" id="Phobius"/>
    </source>
</evidence>
<keyword evidence="18" id="KW-1185">Reference proteome</keyword>
<dbReference type="PROSITE" id="PS50112">
    <property type="entry name" value="PAS"/>
    <property type="match status" value="2"/>
</dbReference>
<dbReference type="InterPro" id="IPR000700">
    <property type="entry name" value="PAS-assoc_C"/>
</dbReference>
<evidence type="ECO:0000256" key="9">
    <source>
        <dbReference type="ARBA" id="ARBA00022989"/>
    </source>
</evidence>
<dbReference type="InterPro" id="IPR013656">
    <property type="entry name" value="PAS_4"/>
</dbReference>
<dbReference type="SUPFAM" id="SSF103190">
    <property type="entry name" value="Sensory domain-like"/>
    <property type="match status" value="1"/>
</dbReference>
<dbReference type="GO" id="GO:0005524">
    <property type="term" value="F:ATP binding"/>
    <property type="evidence" value="ECO:0007669"/>
    <property type="project" value="UniProtKB-KW"/>
</dbReference>
<dbReference type="CDD" id="cd01949">
    <property type="entry name" value="GGDEF"/>
    <property type="match status" value="1"/>
</dbReference>
<dbReference type="SUPFAM" id="SSF109604">
    <property type="entry name" value="HD-domain/PDEase-like"/>
    <property type="match status" value="1"/>
</dbReference>
<dbReference type="PROSITE" id="PS51832">
    <property type="entry name" value="HD_GYP"/>
    <property type="match status" value="1"/>
</dbReference>
<dbReference type="InterPro" id="IPR033479">
    <property type="entry name" value="dCache_1"/>
</dbReference>
<feature type="transmembrane region" description="Helical" evidence="12">
    <location>
        <begin position="158"/>
        <end position="179"/>
    </location>
</feature>
<accession>A0A2L2XHA5</accession>
<dbReference type="GO" id="GO:0005886">
    <property type="term" value="C:plasma membrane"/>
    <property type="evidence" value="ECO:0007669"/>
    <property type="project" value="UniProtKB-SubCell"/>
</dbReference>
<gene>
    <name evidence="17" type="ORF">DCCM_2712</name>
</gene>
<evidence type="ECO:0000259" key="14">
    <source>
        <dbReference type="PROSITE" id="PS50113"/>
    </source>
</evidence>
<evidence type="ECO:0000256" key="11">
    <source>
        <dbReference type="ARBA" id="ARBA00023136"/>
    </source>
</evidence>
<dbReference type="GO" id="GO:0016301">
    <property type="term" value="F:kinase activity"/>
    <property type="evidence" value="ECO:0007669"/>
    <property type="project" value="UniProtKB-KW"/>
</dbReference>
<keyword evidence="11 12" id="KW-0472">Membrane</keyword>
<dbReference type="CDD" id="cd00130">
    <property type="entry name" value="PAS"/>
    <property type="match status" value="2"/>
</dbReference>
<dbReference type="InterPro" id="IPR029151">
    <property type="entry name" value="Sensor-like_sf"/>
</dbReference>
<evidence type="ECO:0000313" key="18">
    <source>
        <dbReference type="Proteomes" id="UP000239549"/>
    </source>
</evidence>
<feature type="transmembrane region" description="Helical" evidence="12">
    <location>
        <begin position="67"/>
        <end position="84"/>
    </location>
</feature>
<evidence type="ECO:0000256" key="2">
    <source>
        <dbReference type="ARBA" id="ARBA00022475"/>
    </source>
</evidence>